<accession>A0A835MY07</accession>
<dbReference type="InterPro" id="IPR040256">
    <property type="entry name" value="At4g02000-like"/>
</dbReference>
<name>A0A835MY07_9ROSI</name>
<dbReference type="AlphaFoldDB" id="A0A835MY07"/>
<feature type="compositionally biased region" description="Polar residues" evidence="1">
    <location>
        <begin position="196"/>
        <end position="213"/>
    </location>
</feature>
<keyword evidence="4" id="KW-1185">Reference proteome</keyword>
<dbReference type="InterPro" id="IPR005135">
    <property type="entry name" value="Endo/exonuclease/phosphatase"/>
</dbReference>
<dbReference type="Pfam" id="PF03372">
    <property type="entry name" value="Exo_endo_phos"/>
    <property type="match status" value="1"/>
</dbReference>
<dbReference type="OrthoDB" id="1742140at2759"/>
<feature type="compositionally biased region" description="Pro residues" evidence="1">
    <location>
        <begin position="215"/>
        <end position="229"/>
    </location>
</feature>
<dbReference type="SUPFAM" id="SSF56219">
    <property type="entry name" value="DNase I-like"/>
    <property type="match status" value="1"/>
</dbReference>
<evidence type="ECO:0000313" key="3">
    <source>
        <dbReference type="EMBL" id="KAF9681425.1"/>
    </source>
</evidence>
<evidence type="ECO:0000256" key="1">
    <source>
        <dbReference type="SAM" id="MobiDB-lite"/>
    </source>
</evidence>
<feature type="compositionally biased region" description="Basic and acidic residues" evidence="1">
    <location>
        <begin position="268"/>
        <end position="279"/>
    </location>
</feature>
<dbReference type="Gene3D" id="3.60.10.10">
    <property type="entry name" value="Endonuclease/exonuclease/phosphatase"/>
    <property type="match status" value="1"/>
</dbReference>
<feature type="region of interest" description="Disordered" evidence="1">
    <location>
        <begin position="250"/>
        <end position="279"/>
    </location>
</feature>
<gene>
    <name evidence="3" type="ORF">SADUNF_Sadunf05G0000100</name>
</gene>
<evidence type="ECO:0000259" key="2">
    <source>
        <dbReference type="Pfam" id="PF03372"/>
    </source>
</evidence>
<organism evidence="3 4">
    <name type="scientific">Salix dunnii</name>
    <dbReference type="NCBI Taxonomy" id="1413687"/>
    <lineage>
        <taxon>Eukaryota</taxon>
        <taxon>Viridiplantae</taxon>
        <taxon>Streptophyta</taxon>
        <taxon>Embryophyta</taxon>
        <taxon>Tracheophyta</taxon>
        <taxon>Spermatophyta</taxon>
        <taxon>Magnoliopsida</taxon>
        <taxon>eudicotyledons</taxon>
        <taxon>Gunneridae</taxon>
        <taxon>Pentapetalae</taxon>
        <taxon>rosids</taxon>
        <taxon>fabids</taxon>
        <taxon>Malpighiales</taxon>
        <taxon>Salicaceae</taxon>
        <taxon>Saliceae</taxon>
        <taxon>Salix</taxon>
    </lineage>
</organism>
<comment type="caution">
    <text evidence="3">The sequence shown here is derived from an EMBL/GenBank/DDBJ whole genome shotgun (WGS) entry which is preliminary data.</text>
</comment>
<dbReference type="InterPro" id="IPR036691">
    <property type="entry name" value="Endo/exonu/phosph_ase_sf"/>
</dbReference>
<dbReference type="GO" id="GO:0003824">
    <property type="term" value="F:catalytic activity"/>
    <property type="evidence" value="ECO:0007669"/>
    <property type="project" value="InterPro"/>
</dbReference>
<feature type="region of interest" description="Disordered" evidence="1">
    <location>
        <begin position="191"/>
        <end position="235"/>
    </location>
</feature>
<sequence>MHTNTQTPAPKAQPPPHLSTWAEKVRISDATTRFTLDPICRQPAGSLMHISEEMLHENMSTGRHAGLSQAASMIGRPISCDSQTYNCERLEYARLCVEIDASLPKISSFNIISPLSSDPLSVEVEYEWMPPHCTSCKIYGHSCKKPRHPITSEDTLVAGTQAATTTQLPLPINTKNNNPNQDGFVTVQAKGKAKLTNPNPSSNTQPDLNPTSNPTHPPKWPSHNPPPNTTDPSTSQIIPKVNILNLSEEAPLAKEQDRHHKSTLPKASNEEHPPHASTEHMAENCTLSKMDSLGSQSFTKVTTEDAMSIIGTTDDDYDQTPTGSWNTWGLNSPSKLRSVRSWINKFHLNIVGLLETKVAAHNLPLVETKLNLNGWHFLSNISDEAPCRILIGWNSSLFKLTCVHSNPQWITCEAASLTSGETFLITYVYGRNTPMARKPLWDYLINNSHQFSSQPWVLLGDFNAITVTSVNFLPRSISDHSASVVQLDSSSVSQHNHFKFLNLWVDREDFLPTVQEAWQEQVSGNPMRKLLGKLKNVKNTLKLFHKRNTSDISTRVATAKSAWNLAQLSLDRDPNNGELQKGEQRAAGLYASLCQDEEAIFKQKSRVQWLQLGDKNTNFFHKRAGLTWPSIPWKDLLLWACSQMTSNQATKYLEAKLILSTTVYFIWFERNNRLFNQVHKSATTLAEEIHQLIRLHLATITLKPPLSAATKARWGISEEAPFITPMQGLT</sequence>
<feature type="domain" description="Endonuclease/exonuclease/phosphatase" evidence="2">
    <location>
        <begin position="323"/>
        <end position="490"/>
    </location>
</feature>
<dbReference type="Proteomes" id="UP000657918">
    <property type="component" value="Unassembled WGS sequence"/>
</dbReference>
<evidence type="ECO:0000313" key="4">
    <source>
        <dbReference type="Proteomes" id="UP000657918"/>
    </source>
</evidence>
<proteinExistence type="predicted"/>
<dbReference type="PANTHER" id="PTHR31286">
    <property type="entry name" value="GLYCINE-RICH CELL WALL STRUCTURAL PROTEIN 1.8-LIKE"/>
    <property type="match status" value="1"/>
</dbReference>
<reference evidence="3 4" key="1">
    <citation type="submission" date="2020-10" db="EMBL/GenBank/DDBJ databases">
        <title>Plant Genome Project.</title>
        <authorList>
            <person name="Zhang R.-G."/>
        </authorList>
    </citation>
    <scope>NUCLEOTIDE SEQUENCE [LARGE SCALE GENOMIC DNA]</scope>
    <source>
        <strain evidence="3">FAFU-HL-1</strain>
        <tissue evidence="3">Leaf</tissue>
    </source>
</reference>
<dbReference type="EMBL" id="JADGMS010000005">
    <property type="protein sequence ID" value="KAF9681425.1"/>
    <property type="molecule type" value="Genomic_DNA"/>
</dbReference>
<dbReference type="PANTHER" id="PTHR31286:SF99">
    <property type="entry name" value="DUF4283 DOMAIN-CONTAINING PROTEIN"/>
    <property type="match status" value="1"/>
</dbReference>
<protein>
    <recommendedName>
        <fullName evidence="2">Endonuclease/exonuclease/phosphatase domain-containing protein</fullName>
    </recommendedName>
</protein>